<keyword evidence="6" id="KW-0408">Iron</keyword>
<gene>
    <name evidence="13" type="ORF">PQU98_13765</name>
</gene>
<evidence type="ECO:0000256" key="1">
    <source>
        <dbReference type="ARBA" id="ARBA00004571"/>
    </source>
</evidence>
<comment type="caution">
    <text evidence="13">The sequence shown here is derived from an EMBL/GenBank/DDBJ whole genome shotgun (WGS) entry which is preliminary data.</text>
</comment>
<keyword evidence="3 10" id="KW-1134">Transmembrane beta strand</keyword>
<dbReference type="PANTHER" id="PTHR40980">
    <property type="entry name" value="PLUG DOMAIN-CONTAINING PROTEIN"/>
    <property type="match status" value="1"/>
</dbReference>
<keyword evidence="4" id="KW-0406">Ion transport</keyword>
<evidence type="ECO:0000256" key="11">
    <source>
        <dbReference type="RuleBase" id="RU003357"/>
    </source>
</evidence>
<proteinExistence type="inferred from homology"/>
<keyword evidence="9 10" id="KW-0998">Cell outer membrane</keyword>
<dbReference type="Gene3D" id="3.55.50.30">
    <property type="match status" value="1"/>
</dbReference>
<dbReference type="InterPro" id="IPR036942">
    <property type="entry name" value="Beta-barrel_TonB_sf"/>
</dbReference>
<dbReference type="InterPro" id="IPR039426">
    <property type="entry name" value="TonB-dep_rcpt-like"/>
</dbReference>
<evidence type="ECO:0000256" key="5">
    <source>
        <dbReference type="ARBA" id="ARBA00022692"/>
    </source>
</evidence>
<dbReference type="Pfam" id="PF00593">
    <property type="entry name" value="TonB_dep_Rec_b-barrel"/>
    <property type="match status" value="1"/>
</dbReference>
<name>A0ABT5HLT2_9CAUL</name>
<keyword evidence="8 10" id="KW-0472">Membrane</keyword>
<accession>A0ABT5HLT2</accession>
<dbReference type="InterPro" id="IPR011662">
    <property type="entry name" value="Secretin/TonB_short_N"/>
</dbReference>
<keyword evidence="14" id="KW-1185">Reference proteome</keyword>
<dbReference type="SMART" id="SM00965">
    <property type="entry name" value="STN"/>
    <property type="match status" value="1"/>
</dbReference>
<protein>
    <submittedName>
        <fullName evidence="13">TonB-dependent receptor</fullName>
    </submittedName>
</protein>
<evidence type="ECO:0000256" key="2">
    <source>
        <dbReference type="ARBA" id="ARBA00022448"/>
    </source>
</evidence>
<evidence type="ECO:0000259" key="12">
    <source>
        <dbReference type="SMART" id="SM00965"/>
    </source>
</evidence>
<sequence>MVWTLLAAGAAQARERFYLPAQALDKTLTEIARTGGVNIAYSPELVSGLRAPVIREASSDAAIKKALDGSGLRISRTPAGTYLIEREMAPPPVSPPLMPYEGDAQGVGEETIPEVIVRGYRSSLSQSARVKAGASGMLDSIVAEDIMKFPDNNLAEAVQRISGVAITRDQGEGRSVSVRGLGPEFTRVLINDMEAQASTDGLIGGVNRGRGFDFNVFPTELFSRIDVRKTTTADESAASIGATINLVTPKPFNFADRVVSLNAQAGYNDLSDRSGGRISALYSRKLMGGKLGVLVAVAHTFSPREIQGVNSGGWSTAVADGGFCAPTVGTGGLCDVPAADFTKAEAAYGALNRPDVFHPRFYRYTHLIGKVERTGAIASLQWRPRPSSYLSVNLMAARYATQRSDYFLEAIGFSRGATQGGKPEIVARDVFVDPQGALRAGTFDNVDVRSEMVVDNFTTDFKRYSVLYKENVSDKFRFDLAFAASRSRFDNREDLAVHIDRFNVDGYSFDTREHGLLRPDINYGFDVADAGNWYFGPVVTQAGGTGAAGPEIRLRPNGVRHDYDVWKLRTYYDLSYHMQIGAGLEVNRYKYRSEGSRLTEGESGYPAPDTDLSALTKIFCGLSYINPPGMSPRCWRVPDVAAFVDYYDLYSGTGRNALSPSAPSARALNQAVDEDEVAGYLKLKFRTKLFQRTVFGNAGIRAVSTRQDSDFYLTRSAGGAANTYMSSAARRYNDVLPSVNLMMKWNEQTYLKTSWAEVVAKPPLAAIATATTVEVSGGRRQITTGNPNLDPIRATSFDASYEYYPGGGGLMSVALFHKRFHNYIQNRTYIARFSDTDLPLSLIEGTGVSAQDEFSVAQYVNTPGGRLSGVELYYQNRLSGLSPALHDFWRDFGVNLNYTYVNSSLEYLTTNYVSPALISADLTNVSRSSYNATLYYERARFEGRISVNYRDEYLTSVPGSYGADAGGIEAATYIDAAFTYRLTPRLALTLEGLNLSNEPNVTWDKTDAHLVGDARYSGRQLYVGFRYSR</sequence>
<evidence type="ECO:0000256" key="7">
    <source>
        <dbReference type="ARBA" id="ARBA00023077"/>
    </source>
</evidence>
<reference evidence="13 14" key="1">
    <citation type="submission" date="2023-01" db="EMBL/GenBank/DDBJ databases">
        <title>Novel species of the genus Asticcacaulis isolated from rivers.</title>
        <authorList>
            <person name="Lu H."/>
        </authorList>
    </citation>
    <scope>NUCLEOTIDE SEQUENCE [LARGE SCALE GENOMIC DNA]</scope>
    <source>
        <strain evidence="13 14">LKC15W</strain>
    </source>
</reference>
<dbReference type="SUPFAM" id="SSF56935">
    <property type="entry name" value="Porins"/>
    <property type="match status" value="1"/>
</dbReference>
<evidence type="ECO:0000313" key="13">
    <source>
        <dbReference type="EMBL" id="MDC7677206.1"/>
    </source>
</evidence>
<dbReference type="PROSITE" id="PS52016">
    <property type="entry name" value="TONB_DEPENDENT_REC_3"/>
    <property type="match status" value="1"/>
</dbReference>
<dbReference type="EMBL" id="JAQQKV010000003">
    <property type="protein sequence ID" value="MDC7677206.1"/>
    <property type="molecule type" value="Genomic_DNA"/>
</dbReference>
<evidence type="ECO:0000256" key="4">
    <source>
        <dbReference type="ARBA" id="ARBA00022496"/>
    </source>
</evidence>
<keyword evidence="7 11" id="KW-0798">TonB box</keyword>
<evidence type="ECO:0000256" key="9">
    <source>
        <dbReference type="ARBA" id="ARBA00023237"/>
    </source>
</evidence>
<dbReference type="InterPro" id="IPR037066">
    <property type="entry name" value="Plug_dom_sf"/>
</dbReference>
<keyword evidence="2 10" id="KW-0813">Transport</keyword>
<keyword evidence="13" id="KW-0675">Receptor</keyword>
<comment type="similarity">
    <text evidence="10 11">Belongs to the TonB-dependent receptor family.</text>
</comment>
<keyword evidence="5 10" id="KW-0812">Transmembrane</keyword>
<keyword evidence="4" id="KW-0410">Iron transport</keyword>
<dbReference type="RefSeq" id="WP_272745533.1">
    <property type="nucleotide sequence ID" value="NZ_JAQQKV010000003.1"/>
</dbReference>
<dbReference type="Gene3D" id="2.170.130.10">
    <property type="entry name" value="TonB-dependent receptor, plug domain"/>
    <property type="match status" value="1"/>
</dbReference>
<feature type="domain" description="Secretin/TonB short N-terminal" evidence="12">
    <location>
        <begin position="37"/>
        <end position="87"/>
    </location>
</feature>
<dbReference type="PANTHER" id="PTHR40980:SF3">
    <property type="entry name" value="TONB-DEPENDENT RECEPTOR-LIKE BETA-BARREL DOMAIN-CONTAINING PROTEIN"/>
    <property type="match status" value="1"/>
</dbReference>
<dbReference type="Pfam" id="PF07715">
    <property type="entry name" value="Plug"/>
    <property type="match status" value="1"/>
</dbReference>
<dbReference type="Proteomes" id="UP001218579">
    <property type="component" value="Unassembled WGS sequence"/>
</dbReference>
<evidence type="ECO:0000256" key="6">
    <source>
        <dbReference type="ARBA" id="ARBA00023004"/>
    </source>
</evidence>
<evidence type="ECO:0000256" key="3">
    <source>
        <dbReference type="ARBA" id="ARBA00022452"/>
    </source>
</evidence>
<dbReference type="Gene3D" id="2.40.170.20">
    <property type="entry name" value="TonB-dependent receptor, beta-barrel domain"/>
    <property type="match status" value="1"/>
</dbReference>
<dbReference type="InterPro" id="IPR010104">
    <property type="entry name" value="TonB_rcpt_bac"/>
</dbReference>
<dbReference type="InterPro" id="IPR000531">
    <property type="entry name" value="Beta-barrel_TonB"/>
</dbReference>
<comment type="subcellular location">
    <subcellularLocation>
        <location evidence="1 10">Cell outer membrane</location>
        <topology evidence="1 10">Multi-pass membrane protein</topology>
    </subcellularLocation>
</comment>
<organism evidence="13 14">
    <name type="scientific">Asticcacaulis machinosus</name>
    <dbReference type="NCBI Taxonomy" id="2984211"/>
    <lineage>
        <taxon>Bacteria</taxon>
        <taxon>Pseudomonadati</taxon>
        <taxon>Pseudomonadota</taxon>
        <taxon>Alphaproteobacteria</taxon>
        <taxon>Caulobacterales</taxon>
        <taxon>Caulobacteraceae</taxon>
        <taxon>Asticcacaulis</taxon>
    </lineage>
</organism>
<dbReference type="NCBIfam" id="TIGR01782">
    <property type="entry name" value="TonB-Xanth-Caul"/>
    <property type="match status" value="1"/>
</dbReference>
<evidence type="ECO:0000256" key="8">
    <source>
        <dbReference type="ARBA" id="ARBA00023136"/>
    </source>
</evidence>
<dbReference type="InterPro" id="IPR012910">
    <property type="entry name" value="Plug_dom"/>
</dbReference>
<evidence type="ECO:0000313" key="14">
    <source>
        <dbReference type="Proteomes" id="UP001218579"/>
    </source>
</evidence>
<evidence type="ECO:0000256" key="10">
    <source>
        <dbReference type="PROSITE-ProRule" id="PRU01360"/>
    </source>
</evidence>